<dbReference type="InterPro" id="IPR023099">
    <property type="entry name" value="Glyco_hydro_46_N"/>
</dbReference>
<dbReference type="GO" id="GO:0005576">
    <property type="term" value="C:extracellular region"/>
    <property type="evidence" value="ECO:0007669"/>
    <property type="project" value="InterPro"/>
</dbReference>
<feature type="non-terminal residue" evidence="1">
    <location>
        <position position="1"/>
    </location>
</feature>
<evidence type="ECO:0000313" key="2">
    <source>
        <dbReference type="Proteomes" id="UP000193498"/>
    </source>
</evidence>
<reference evidence="1 2" key="1">
    <citation type="submission" date="2016-07" db="EMBL/GenBank/DDBJ databases">
        <title>Pervasive Adenine N6-methylation of Active Genes in Fungi.</title>
        <authorList>
            <consortium name="DOE Joint Genome Institute"/>
            <person name="Mondo S.J."/>
            <person name="Dannebaum R.O."/>
            <person name="Kuo R.C."/>
            <person name="Labutti K."/>
            <person name="Haridas S."/>
            <person name="Kuo A."/>
            <person name="Salamov A."/>
            <person name="Ahrendt S.R."/>
            <person name="Lipzen A."/>
            <person name="Sullivan W."/>
            <person name="Andreopoulos W.B."/>
            <person name="Clum A."/>
            <person name="Lindquist E."/>
            <person name="Daum C."/>
            <person name="Ramamoorthy G.K."/>
            <person name="Gryganskyi A."/>
            <person name="Culley D."/>
            <person name="Magnuson J.K."/>
            <person name="James T.Y."/>
            <person name="O'Malley M.A."/>
            <person name="Stajich J.E."/>
            <person name="Spatafora J.W."/>
            <person name="Visel A."/>
            <person name="Grigoriev I.V."/>
        </authorList>
    </citation>
    <scope>NUCLEOTIDE SEQUENCE [LARGE SCALE GENOMIC DNA]</scope>
    <source>
        <strain evidence="1 2">CBS 931.73</strain>
    </source>
</reference>
<dbReference type="Proteomes" id="UP000193498">
    <property type="component" value="Unassembled WGS sequence"/>
</dbReference>
<accession>A0A1Y1XV64</accession>
<dbReference type="OrthoDB" id="76114at2759"/>
<dbReference type="GO" id="GO:0005975">
    <property type="term" value="P:carbohydrate metabolic process"/>
    <property type="evidence" value="ECO:0007669"/>
    <property type="project" value="InterPro"/>
</dbReference>
<dbReference type="Gene3D" id="3.30.386.10">
    <property type="entry name" value="Chitosanase, subunit A, domain 2"/>
    <property type="match status" value="1"/>
</dbReference>
<protein>
    <submittedName>
        <fullName evidence="1">Lysozyme-like protein</fullName>
    </submittedName>
</protein>
<dbReference type="GO" id="GO:0016977">
    <property type="term" value="F:chitosanase activity"/>
    <property type="evidence" value="ECO:0007669"/>
    <property type="project" value="InterPro"/>
</dbReference>
<dbReference type="Pfam" id="PF01374">
    <property type="entry name" value="Glyco_hydro_46"/>
    <property type="match status" value="1"/>
</dbReference>
<dbReference type="EMBL" id="MCFE01000429">
    <property type="protein sequence ID" value="ORX89649.1"/>
    <property type="molecule type" value="Genomic_DNA"/>
</dbReference>
<gene>
    <name evidence="1" type="ORF">K493DRAFT_199041</name>
</gene>
<dbReference type="InterPro" id="IPR023346">
    <property type="entry name" value="Lysozyme-like_dom_sf"/>
</dbReference>
<evidence type="ECO:0000313" key="1">
    <source>
        <dbReference type="EMBL" id="ORX89649.1"/>
    </source>
</evidence>
<dbReference type="AlphaFoldDB" id="A0A1Y1XV64"/>
<dbReference type="SUPFAM" id="SSF53955">
    <property type="entry name" value="Lysozyme-like"/>
    <property type="match status" value="1"/>
</dbReference>
<dbReference type="InParanoid" id="A0A1Y1XV64"/>
<keyword evidence="2" id="KW-1185">Reference proteome</keyword>
<sequence length="133" mass="15199">ITNVFEYGTTTYDYETCVDLNDSRGYTCGLVGFTTGTGDVYTVVSKYLQMNPASELRSYYATLKDMADPRECGPEVDFKKLNGFPEAWRRTACTDAKFRRIQETVTNEMYFEPAMKLAESYKVFSPLGKSIFY</sequence>
<name>A0A1Y1XV64_9FUNG</name>
<proteinExistence type="predicted"/>
<organism evidence="1 2">
    <name type="scientific">Basidiobolus meristosporus CBS 931.73</name>
    <dbReference type="NCBI Taxonomy" id="1314790"/>
    <lineage>
        <taxon>Eukaryota</taxon>
        <taxon>Fungi</taxon>
        <taxon>Fungi incertae sedis</taxon>
        <taxon>Zoopagomycota</taxon>
        <taxon>Entomophthoromycotina</taxon>
        <taxon>Basidiobolomycetes</taxon>
        <taxon>Basidiobolales</taxon>
        <taxon>Basidiobolaceae</taxon>
        <taxon>Basidiobolus</taxon>
    </lineage>
</organism>
<feature type="non-terminal residue" evidence="1">
    <location>
        <position position="133"/>
    </location>
</feature>
<comment type="caution">
    <text evidence="1">The sequence shown here is derived from an EMBL/GenBank/DDBJ whole genome shotgun (WGS) entry which is preliminary data.</text>
</comment>
<dbReference type="InterPro" id="IPR000400">
    <property type="entry name" value="Glyco_hydro_46"/>
</dbReference>